<reference evidence="3" key="2">
    <citation type="submission" date="2015-01" db="EMBL/GenBank/DDBJ databases">
        <title>Evolutionary Origins and Diversification of the Mycorrhizal Mutualists.</title>
        <authorList>
            <consortium name="DOE Joint Genome Institute"/>
            <consortium name="Mycorrhizal Genomics Consortium"/>
            <person name="Kohler A."/>
            <person name="Kuo A."/>
            <person name="Nagy L.G."/>
            <person name="Floudas D."/>
            <person name="Copeland A."/>
            <person name="Barry K.W."/>
            <person name="Cichocki N."/>
            <person name="Veneault-Fourrey C."/>
            <person name="LaButti K."/>
            <person name="Lindquist E.A."/>
            <person name="Lipzen A."/>
            <person name="Lundell T."/>
            <person name="Morin E."/>
            <person name="Murat C."/>
            <person name="Riley R."/>
            <person name="Ohm R."/>
            <person name="Sun H."/>
            <person name="Tunlid A."/>
            <person name="Henrissat B."/>
            <person name="Grigoriev I.V."/>
            <person name="Hibbett D.S."/>
            <person name="Martin F."/>
        </authorList>
    </citation>
    <scope>NUCLEOTIDE SEQUENCE [LARGE SCALE GENOMIC DNA]</scope>
    <source>
        <strain evidence="3">MUT 4182</strain>
    </source>
</reference>
<dbReference type="STRING" id="1051891.A0A0C3KMV2"/>
<evidence type="ECO:0000313" key="3">
    <source>
        <dbReference type="Proteomes" id="UP000054248"/>
    </source>
</evidence>
<feature type="compositionally biased region" description="Low complexity" evidence="1">
    <location>
        <begin position="40"/>
        <end position="53"/>
    </location>
</feature>
<dbReference type="AlphaFoldDB" id="A0A0C3KMV2"/>
<gene>
    <name evidence="2" type="ORF">M407DRAFT_27806</name>
</gene>
<feature type="region of interest" description="Disordered" evidence="1">
    <location>
        <begin position="319"/>
        <end position="346"/>
    </location>
</feature>
<dbReference type="EMBL" id="KN823103">
    <property type="protein sequence ID" value="KIO22703.1"/>
    <property type="molecule type" value="Genomic_DNA"/>
</dbReference>
<protein>
    <submittedName>
        <fullName evidence="2">Uncharacterized protein</fullName>
    </submittedName>
</protein>
<accession>A0A0C3KMV2</accession>
<feature type="compositionally biased region" description="Basic and acidic residues" evidence="1">
    <location>
        <begin position="54"/>
        <end position="67"/>
    </location>
</feature>
<proteinExistence type="predicted"/>
<name>A0A0C3KMV2_9AGAM</name>
<organism evidence="2 3">
    <name type="scientific">Tulasnella calospora MUT 4182</name>
    <dbReference type="NCBI Taxonomy" id="1051891"/>
    <lineage>
        <taxon>Eukaryota</taxon>
        <taxon>Fungi</taxon>
        <taxon>Dikarya</taxon>
        <taxon>Basidiomycota</taxon>
        <taxon>Agaricomycotina</taxon>
        <taxon>Agaricomycetes</taxon>
        <taxon>Cantharellales</taxon>
        <taxon>Tulasnellaceae</taxon>
        <taxon>Tulasnella</taxon>
    </lineage>
</organism>
<evidence type="ECO:0000313" key="2">
    <source>
        <dbReference type="EMBL" id="KIO22703.1"/>
    </source>
</evidence>
<feature type="region of interest" description="Disordered" evidence="1">
    <location>
        <begin position="225"/>
        <end position="268"/>
    </location>
</feature>
<dbReference type="HOGENOM" id="CLU_802130_0_0_1"/>
<sequence length="346" mass="37424">MLATFEIGVVWSILNGGVGPREPSPDPALRRTMSEDRLRTQPSNSSLSTSSSDESTKTDYVAQEKHQQQPPPDMPQMARVGMKEKPSSKSKEPQPTKSSLSLSAGVNSLAHRRSSSPITSPVNSQASAPRQCTPPSTKKLSTIKLRSLKPLSSARVPSPPTLKSQLQLLVYKPFILASHDLASDAKFVQLSAKRLVLPVEGGLAREAVDSLRPAARHIEEWSGSLKAHAEDEGSADAPDPTGLNARAASLSSPPNSSSPTTRLRPLPHPDTVSAWIGLPEDEYRRSWFEGFGKTDEGAAIVGKAVLKNKRMGVLSWVKEPLERSVREEEEDSSSDEEDEEGGKIQA</sequence>
<feature type="compositionally biased region" description="Acidic residues" evidence="1">
    <location>
        <begin position="327"/>
        <end position="340"/>
    </location>
</feature>
<feature type="region of interest" description="Disordered" evidence="1">
    <location>
        <begin position="14"/>
        <end position="139"/>
    </location>
</feature>
<dbReference type="Proteomes" id="UP000054248">
    <property type="component" value="Unassembled WGS sequence"/>
</dbReference>
<feature type="compositionally biased region" description="Basic and acidic residues" evidence="1">
    <location>
        <begin position="81"/>
        <end position="94"/>
    </location>
</feature>
<dbReference type="OrthoDB" id="1734943at2759"/>
<reference evidence="2 3" key="1">
    <citation type="submission" date="2014-04" db="EMBL/GenBank/DDBJ databases">
        <authorList>
            <consortium name="DOE Joint Genome Institute"/>
            <person name="Kuo A."/>
            <person name="Girlanda M."/>
            <person name="Perotto S."/>
            <person name="Kohler A."/>
            <person name="Nagy L.G."/>
            <person name="Floudas D."/>
            <person name="Copeland A."/>
            <person name="Barry K.W."/>
            <person name="Cichocki N."/>
            <person name="Veneault-Fourrey C."/>
            <person name="LaButti K."/>
            <person name="Lindquist E.A."/>
            <person name="Lipzen A."/>
            <person name="Lundell T."/>
            <person name="Morin E."/>
            <person name="Murat C."/>
            <person name="Sun H."/>
            <person name="Tunlid A."/>
            <person name="Henrissat B."/>
            <person name="Grigoriev I.V."/>
            <person name="Hibbett D.S."/>
            <person name="Martin F."/>
            <person name="Nordberg H.P."/>
            <person name="Cantor M.N."/>
            <person name="Hua S.X."/>
        </authorList>
    </citation>
    <scope>NUCLEOTIDE SEQUENCE [LARGE SCALE GENOMIC DNA]</scope>
    <source>
        <strain evidence="2 3">MUT 4182</strain>
    </source>
</reference>
<evidence type="ECO:0000256" key="1">
    <source>
        <dbReference type="SAM" id="MobiDB-lite"/>
    </source>
</evidence>
<feature type="compositionally biased region" description="Basic and acidic residues" evidence="1">
    <location>
        <begin position="28"/>
        <end position="39"/>
    </location>
</feature>
<feature type="compositionally biased region" description="Polar residues" evidence="1">
    <location>
        <begin position="115"/>
        <end position="139"/>
    </location>
</feature>
<feature type="compositionally biased region" description="Low complexity" evidence="1">
    <location>
        <begin position="243"/>
        <end position="264"/>
    </location>
</feature>
<keyword evidence="3" id="KW-1185">Reference proteome</keyword>